<evidence type="ECO:0000256" key="1">
    <source>
        <dbReference type="SAM" id="MobiDB-lite"/>
    </source>
</evidence>
<reference evidence="2 3" key="1">
    <citation type="submission" date="2018-01" db="EMBL/GenBank/DDBJ databases">
        <title>Genome characterization of the sugarcane-associated fungus Trichoderma ghanense CCMA-1212 and their application in lignocelulose bioconversion.</title>
        <authorList>
            <person name="Steindorff A.S."/>
            <person name="Mendes T.D."/>
            <person name="Vilela E.S.D."/>
            <person name="Rodrigues D.S."/>
            <person name="Formighieri E.F."/>
            <person name="Melo I.S."/>
            <person name="Favaro L.C.L."/>
        </authorList>
    </citation>
    <scope>NUCLEOTIDE SEQUENCE [LARGE SCALE GENOMIC DNA]</scope>
    <source>
        <strain evidence="2 3">CCMA-1212</strain>
    </source>
</reference>
<feature type="region of interest" description="Disordered" evidence="1">
    <location>
        <begin position="242"/>
        <end position="302"/>
    </location>
</feature>
<evidence type="ECO:0000313" key="3">
    <source>
        <dbReference type="Proteomes" id="UP001642720"/>
    </source>
</evidence>
<gene>
    <name evidence="2" type="ORF">CCMA1212_001663</name>
</gene>
<evidence type="ECO:0000313" key="2">
    <source>
        <dbReference type="EMBL" id="TFB05571.1"/>
    </source>
</evidence>
<protein>
    <submittedName>
        <fullName evidence="2">Uncharacterized protein</fullName>
    </submittedName>
</protein>
<dbReference type="GeneID" id="300573531"/>
<sequence length="397" mass="44985">MPGLIPLRMSTLIQPSKTTYSISEGKFSHASNHRSWEPTPSRPRTNEEYGRTARERTIPGPIVASKPTPSTPEQWKKALGDVKRDFVNRKYRQCSMRCHELLGEVKDSNKPETACLIYIRFYAASALEMQVRSLPPNSPYRTKLLYRARDHYRVAAHLIREDEAAKRRPSSRALSPFSSLHTPYGSDASISTVSTRISSPSLSISSLDSCLKSSSSRSKPKKRVAFCDVPSYEPSHEPVYESSYEPIVRPDSPTLGFDDDWGVRQPTPEPPALYSSGRPQFPLPSPTNSEFSVAQDDDDNYYDTPTAADNFLHARSVHHYCTVLSGLQRQIASHLEWLERDLAAAESPKPTPVLSEEMRALELQTRIERLRANGWKRQRFDFRKYEALRESALADIN</sequence>
<proteinExistence type="predicted"/>
<organism evidence="2 3">
    <name type="scientific">Trichoderma ghanense</name>
    <dbReference type="NCBI Taxonomy" id="65468"/>
    <lineage>
        <taxon>Eukaryota</taxon>
        <taxon>Fungi</taxon>
        <taxon>Dikarya</taxon>
        <taxon>Ascomycota</taxon>
        <taxon>Pezizomycotina</taxon>
        <taxon>Sordariomycetes</taxon>
        <taxon>Hypocreomycetidae</taxon>
        <taxon>Hypocreales</taxon>
        <taxon>Hypocreaceae</taxon>
        <taxon>Trichoderma</taxon>
    </lineage>
</organism>
<feature type="region of interest" description="Disordered" evidence="1">
    <location>
        <begin position="25"/>
        <end position="51"/>
    </location>
</feature>
<dbReference type="RefSeq" id="XP_073561772.1">
    <property type="nucleotide sequence ID" value="XM_073699081.1"/>
</dbReference>
<keyword evidence="3" id="KW-1185">Reference proteome</keyword>
<dbReference type="Proteomes" id="UP001642720">
    <property type="component" value="Unassembled WGS sequence"/>
</dbReference>
<name>A0ABY2HBN6_9HYPO</name>
<dbReference type="EMBL" id="PPTA01000002">
    <property type="protein sequence ID" value="TFB05571.1"/>
    <property type="molecule type" value="Genomic_DNA"/>
</dbReference>
<comment type="caution">
    <text evidence="2">The sequence shown here is derived from an EMBL/GenBank/DDBJ whole genome shotgun (WGS) entry which is preliminary data.</text>
</comment>
<accession>A0ABY2HBN6</accession>